<dbReference type="PANTHER" id="PTHR43356">
    <property type="entry name" value="PHOSPHATE ACETYLTRANSFERASE"/>
    <property type="match status" value="1"/>
</dbReference>
<evidence type="ECO:0000256" key="3">
    <source>
        <dbReference type="ARBA" id="ARBA00023315"/>
    </source>
</evidence>
<dbReference type="EMBL" id="FQVI01000029">
    <property type="protein sequence ID" value="SHF45066.1"/>
    <property type="molecule type" value="Genomic_DNA"/>
</dbReference>
<keyword evidence="3" id="KW-0012">Acyltransferase</keyword>
<proteinExistence type="inferred from homology"/>
<feature type="domain" description="Phosphate acetyl/butaryl transferase" evidence="4">
    <location>
        <begin position="9"/>
        <end position="64"/>
    </location>
</feature>
<sequence length="298" mass="32234">MLKNFDDLLDQVKRTEPRKVCVAVAEDRAVMTAVRDAAEMGFINPILVGNEKKIAAVGEEIGFKNYEIVGCSSEEESLVKAVTMVHNREADVLMKGLVNTAVYMRGILNKEYGLRTGRLLSLLAVYQLPQYHKLIYASDSGINVAPDLEQKKVIMTNALEAMKKFGLERPKTAILTANEMLDPKVISTVEAAALTEMAAKGEIPPCIPEGPISFDIAFDKAAAEHKGIQSKIAGDVDLLIFPNIEAGNIMGKSWLHFNQAKWAGIVLGAAAPVILGSRSDTPEIKINSIALACLAAAK</sequence>
<gene>
    <name evidence="5" type="ORF">SAMN02745158_03793</name>
</gene>
<dbReference type="OrthoDB" id="9774179at2"/>
<evidence type="ECO:0000313" key="5">
    <source>
        <dbReference type="EMBL" id="SHF45066.1"/>
    </source>
</evidence>
<dbReference type="PIRSF" id="PIRSF000428">
    <property type="entry name" value="P_Ac_trans"/>
    <property type="match status" value="1"/>
</dbReference>
<reference evidence="5 6" key="1">
    <citation type="submission" date="2016-11" db="EMBL/GenBank/DDBJ databases">
        <authorList>
            <person name="Jaros S."/>
            <person name="Januszkiewicz K."/>
            <person name="Wedrychowicz H."/>
        </authorList>
    </citation>
    <scope>NUCLEOTIDE SEQUENCE [LARGE SCALE GENOMIC DNA]</scope>
    <source>
        <strain evidence="5 6">DSM 17459</strain>
    </source>
</reference>
<accession>A0A1M5BRM4</accession>
<dbReference type="Gene3D" id="3.40.718.10">
    <property type="entry name" value="Isopropylmalate Dehydrogenase"/>
    <property type="match status" value="1"/>
</dbReference>
<evidence type="ECO:0000256" key="1">
    <source>
        <dbReference type="ARBA" id="ARBA00005656"/>
    </source>
</evidence>
<feature type="domain" description="Phosphate acetyl/butaryl transferase" evidence="4">
    <location>
        <begin position="76"/>
        <end position="293"/>
    </location>
</feature>
<evidence type="ECO:0000259" key="4">
    <source>
        <dbReference type="Pfam" id="PF01515"/>
    </source>
</evidence>
<dbReference type="RefSeq" id="WP_072854340.1">
    <property type="nucleotide sequence ID" value="NZ_FQVI01000029.1"/>
</dbReference>
<dbReference type="InterPro" id="IPR012147">
    <property type="entry name" value="P_Ac_Bu_trans"/>
</dbReference>
<name>A0A1M5BRM4_9CLOT</name>
<comment type="similarity">
    <text evidence="1">Belongs to the phosphate acetyltransferase and butyryltransferase family.</text>
</comment>
<dbReference type="InterPro" id="IPR050500">
    <property type="entry name" value="Phos_Acetyltrans/Butyryltrans"/>
</dbReference>
<protein>
    <submittedName>
        <fullName evidence="5">Phosphate butyryltransferase</fullName>
    </submittedName>
</protein>
<dbReference type="PANTHER" id="PTHR43356:SF2">
    <property type="entry name" value="PHOSPHATE ACETYLTRANSFERASE"/>
    <property type="match status" value="1"/>
</dbReference>
<dbReference type="AlphaFoldDB" id="A0A1M5BRM4"/>
<dbReference type="GO" id="GO:0016746">
    <property type="term" value="F:acyltransferase activity"/>
    <property type="evidence" value="ECO:0007669"/>
    <property type="project" value="UniProtKB-KW"/>
</dbReference>
<evidence type="ECO:0000256" key="2">
    <source>
        <dbReference type="ARBA" id="ARBA00022679"/>
    </source>
</evidence>
<keyword evidence="6" id="KW-1185">Reference proteome</keyword>
<dbReference type="Proteomes" id="UP000184245">
    <property type="component" value="Unassembled WGS sequence"/>
</dbReference>
<dbReference type="SUPFAM" id="SSF53659">
    <property type="entry name" value="Isocitrate/Isopropylmalate dehydrogenase-like"/>
    <property type="match status" value="1"/>
</dbReference>
<organism evidence="5 6">
    <name type="scientific">Lactonifactor longoviformis DSM 17459</name>
    <dbReference type="NCBI Taxonomy" id="1122155"/>
    <lineage>
        <taxon>Bacteria</taxon>
        <taxon>Bacillati</taxon>
        <taxon>Bacillota</taxon>
        <taxon>Clostridia</taxon>
        <taxon>Eubacteriales</taxon>
        <taxon>Clostridiaceae</taxon>
        <taxon>Lactonifactor</taxon>
    </lineage>
</organism>
<dbReference type="STRING" id="1122155.SAMN02745158_03793"/>
<dbReference type="Pfam" id="PF01515">
    <property type="entry name" value="PTA_PTB"/>
    <property type="match status" value="2"/>
</dbReference>
<evidence type="ECO:0000313" key="6">
    <source>
        <dbReference type="Proteomes" id="UP000184245"/>
    </source>
</evidence>
<dbReference type="InterPro" id="IPR002505">
    <property type="entry name" value="PTA_PTB"/>
</dbReference>
<keyword evidence="2 5" id="KW-0808">Transferase</keyword>